<dbReference type="InParanoid" id="A0A482WRH0"/>
<dbReference type="AlphaFoldDB" id="A0A482WRH0"/>
<feature type="region of interest" description="Disordered" evidence="1">
    <location>
        <begin position="442"/>
        <end position="472"/>
    </location>
</feature>
<evidence type="ECO:0000256" key="1">
    <source>
        <dbReference type="SAM" id="MobiDB-lite"/>
    </source>
</evidence>
<feature type="region of interest" description="Disordered" evidence="1">
    <location>
        <begin position="805"/>
        <end position="826"/>
    </location>
</feature>
<dbReference type="Proteomes" id="UP000291343">
    <property type="component" value="Unassembled WGS sequence"/>
</dbReference>
<organism evidence="2 3">
    <name type="scientific">Laodelphax striatellus</name>
    <name type="common">Small brown planthopper</name>
    <name type="synonym">Delphax striatella</name>
    <dbReference type="NCBI Taxonomy" id="195883"/>
    <lineage>
        <taxon>Eukaryota</taxon>
        <taxon>Metazoa</taxon>
        <taxon>Ecdysozoa</taxon>
        <taxon>Arthropoda</taxon>
        <taxon>Hexapoda</taxon>
        <taxon>Insecta</taxon>
        <taxon>Pterygota</taxon>
        <taxon>Neoptera</taxon>
        <taxon>Paraneoptera</taxon>
        <taxon>Hemiptera</taxon>
        <taxon>Auchenorrhyncha</taxon>
        <taxon>Fulgoroidea</taxon>
        <taxon>Delphacidae</taxon>
        <taxon>Criomorphinae</taxon>
        <taxon>Laodelphax</taxon>
    </lineage>
</organism>
<feature type="compositionally biased region" description="Basic and acidic residues" evidence="1">
    <location>
        <begin position="442"/>
        <end position="461"/>
    </location>
</feature>
<dbReference type="OrthoDB" id="7692121at2759"/>
<dbReference type="STRING" id="195883.A0A482WRH0"/>
<feature type="compositionally biased region" description="Low complexity" evidence="1">
    <location>
        <begin position="892"/>
        <end position="906"/>
    </location>
</feature>
<sequence length="1080" mass="122827">MRHHKNMLWAPMVIKILCRTPAKTITMSRRDYNKNGGGVQKKRGKHQWLRILKKHMEEIDNFVNEGQVAIDQLRSLEKESRKRRRIKKKWNTERNLMSFCPKYSIETKTVQPDYCCYYVCLDDVSPSITSLITHKKQIPPQFYVVNKTVPIPTCSDWMDSPRSNINGRFMKKNGDKPYLEQRKKVDENCEDLQKNMTIPDQQFNKSTSYVDIVAEYNNYNSTMYKDREKMKGSGTNRGHFKSSSIPSSCHDISMKSTAFGGTHSEKSFIPLSPVANYSKSVGNSPKAFKVSQTFDYNSLAKSKSFNNGAEYLSDEKMGVPDQDVLEGKKFHSLPSKATQGKESINKFTITSNTPMNVDVDSKIIPILKVSRKEPEKVFKSFGQLCNKSVSSYNGDNYESGNVCLGKNLNSNISNIKDNMIKDRLVNKCLLYLSEKYEIQKTRDNAQSEDCGRKNISSKDETDGNNNNVTNKNNIETFNRKMHRNSVRLRRSNRFGSFRRNNIFKTVEIDKYRHNIVKNVPSVVEDERNSNLENDKNRGVEILRSKNDVGVTSFEEISEEMNYSNLEMRNQNYYAAPSGSSTLNLCASSDELTNTKIIHEFTAEINPIVSHNIPVQQDLTRKFYMNVISNNSTIVNIHGNVTSYPDNPSKMVFEQPKLESRGCSSPMPLSSCNSSCKGDFNELGFSKQSGYVTSGSVSPYINDGNVAVHKRSRKNNGVIEELFNELKNEIRYNSLDNTSPKSFYQSSGCSYSGDKLSKSHMDSMGNEFEDIKLADFEEDADNNVSKVRKSGKASYKEKFKRTLMLKGYGKDDGGKNKTKKGTNKQGKSNVEICYSNGEDEGDDRFFTSSFDRFGNYDGDRRISKNMVSPNFGYLETSRKSSNPCDQYGRERSSNSSPSASRDPSICSSTTDCTITPRKVSSLVEDLLSEIYRHSRSSTPVINRRQSFFASPTFFDVRRCLNCGMDPGFGLQMEFRRELARSCECSANSDCLSTNSERSAPMSENMKRQALQKRRTEELRMLVAGLKYQIIVQGNVLVKQLKRRDASRQRLSDSCDILTAHLQAISSKSSEYHQVDAYFNFS</sequence>
<evidence type="ECO:0000313" key="3">
    <source>
        <dbReference type="Proteomes" id="UP000291343"/>
    </source>
</evidence>
<accession>A0A482WRH0</accession>
<evidence type="ECO:0000313" key="2">
    <source>
        <dbReference type="EMBL" id="RZF36134.1"/>
    </source>
</evidence>
<dbReference type="EMBL" id="QKKF02026944">
    <property type="protein sequence ID" value="RZF36134.1"/>
    <property type="molecule type" value="Genomic_DNA"/>
</dbReference>
<keyword evidence="3" id="KW-1185">Reference proteome</keyword>
<gene>
    <name evidence="2" type="ORF">LSTR_LSTR013630</name>
</gene>
<protein>
    <submittedName>
        <fullName evidence="2">Uncharacterized protein</fullName>
    </submittedName>
</protein>
<reference evidence="2 3" key="1">
    <citation type="journal article" date="2017" name="Gigascience">
        <title>Genome sequence of the small brown planthopper, Laodelphax striatellus.</title>
        <authorList>
            <person name="Zhu J."/>
            <person name="Jiang F."/>
            <person name="Wang X."/>
            <person name="Yang P."/>
            <person name="Bao Y."/>
            <person name="Zhao W."/>
            <person name="Wang W."/>
            <person name="Lu H."/>
            <person name="Wang Q."/>
            <person name="Cui N."/>
            <person name="Li J."/>
            <person name="Chen X."/>
            <person name="Luo L."/>
            <person name="Yu J."/>
            <person name="Kang L."/>
            <person name="Cui F."/>
        </authorList>
    </citation>
    <scope>NUCLEOTIDE SEQUENCE [LARGE SCALE GENOMIC DNA]</scope>
    <source>
        <strain evidence="2">Lst14</strain>
    </source>
</reference>
<feature type="compositionally biased region" description="Low complexity" evidence="1">
    <location>
        <begin position="463"/>
        <end position="472"/>
    </location>
</feature>
<proteinExistence type="predicted"/>
<feature type="region of interest" description="Disordered" evidence="1">
    <location>
        <begin position="871"/>
        <end position="906"/>
    </location>
</feature>
<name>A0A482WRH0_LAOST</name>
<comment type="caution">
    <text evidence="2">The sequence shown here is derived from an EMBL/GenBank/DDBJ whole genome shotgun (WGS) entry which is preliminary data.</text>
</comment>